<reference evidence="1" key="1">
    <citation type="submission" date="2023-09" db="EMBL/GenBank/DDBJ databases">
        <title>Marinobacter sediminicola sp. nov. and Marinobacter maritimum sp. nov., isolated from marine sediment.</title>
        <authorList>
            <person name="An J."/>
        </authorList>
    </citation>
    <scope>NUCLEOTIDE SEQUENCE</scope>
    <source>
        <strain evidence="1">F60267</strain>
    </source>
</reference>
<evidence type="ECO:0000313" key="2">
    <source>
        <dbReference type="Proteomes" id="UP001267407"/>
    </source>
</evidence>
<keyword evidence="2" id="KW-1185">Reference proteome</keyword>
<dbReference type="Proteomes" id="UP001267407">
    <property type="component" value="Unassembled WGS sequence"/>
</dbReference>
<gene>
    <name evidence="1" type="ORF">RKA07_17900</name>
</gene>
<protein>
    <recommendedName>
        <fullName evidence="3">Peptidase C39 domain-containing protein</fullName>
    </recommendedName>
</protein>
<comment type="caution">
    <text evidence="1">The sequence shown here is derived from an EMBL/GenBank/DDBJ whole genome shotgun (WGS) entry which is preliminary data.</text>
</comment>
<organism evidence="1 2">
    <name type="scientific">Marinobacter xiaoshiensis</name>
    <dbReference type="NCBI Taxonomy" id="3073652"/>
    <lineage>
        <taxon>Bacteria</taxon>
        <taxon>Pseudomonadati</taxon>
        <taxon>Pseudomonadota</taxon>
        <taxon>Gammaproteobacteria</taxon>
        <taxon>Pseudomonadales</taxon>
        <taxon>Marinobacteraceae</taxon>
        <taxon>Marinobacter</taxon>
    </lineage>
</organism>
<proteinExistence type="predicted"/>
<sequence length="142" mass="15840">ALIGRDMEPVIQEEITGCGIAASAALAGIGYAEAKSKANALGIYAADTSLWSETVHVRKLLRAFGISVSPKETPFESWECLPDKALMAIKWRMEQGKPFWHWVVFVREGGEAKVLDSKKALKSNVRRDFGRMKPKWYIEVSN</sequence>
<feature type="non-terminal residue" evidence="1">
    <location>
        <position position="1"/>
    </location>
</feature>
<evidence type="ECO:0008006" key="3">
    <source>
        <dbReference type="Google" id="ProtNLM"/>
    </source>
</evidence>
<evidence type="ECO:0000313" key="1">
    <source>
        <dbReference type="EMBL" id="MDS1311972.1"/>
    </source>
</evidence>
<dbReference type="EMBL" id="JAVMBO010000019">
    <property type="protein sequence ID" value="MDS1311972.1"/>
    <property type="molecule type" value="Genomic_DNA"/>
</dbReference>
<name>A0ABU2HLM2_9GAMM</name>
<accession>A0ABU2HLM2</accession>